<name>A0A8J3YT53_9ACTN</name>
<keyword evidence="1" id="KW-0812">Transmembrane</keyword>
<keyword evidence="3" id="KW-1185">Reference proteome</keyword>
<organism evidence="2 3">
    <name type="scientific">Virgisporangium aliadipatigenens</name>
    <dbReference type="NCBI Taxonomy" id="741659"/>
    <lineage>
        <taxon>Bacteria</taxon>
        <taxon>Bacillati</taxon>
        <taxon>Actinomycetota</taxon>
        <taxon>Actinomycetes</taxon>
        <taxon>Micromonosporales</taxon>
        <taxon>Micromonosporaceae</taxon>
        <taxon>Virgisporangium</taxon>
    </lineage>
</organism>
<comment type="caution">
    <text evidence="2">The sequence shown here is derived from an EMBL/GenBank/DDBJ whole genome shotgun (WGS) entry which is preliminary data.</text>
</comment>
<reference evidence="2" key="1">
    <citation type="submission" date="2021-01" db="EMBL/GenBank/DDBJ databases">
        <title>Whole genome shotgun sequence of Virgisporangium aliadipatigenens NBRC 105644.</title>
        <authorList>
            <person name="Komaki H."/>
            <person name="Tamura T."/>
        </authorList>
    </citation>
    <scope>NUCLEOTIDE SEQUENCE</scope>
    <source>
        <strain evidence="2">NBRC 105644</strain>
    </source>
</reference>
<dbReference type="EMBL" id="BOPF01000032">
    <property type="protein sequence ID" value="GIJ50002.1"/>
    <property type="molecule type" value="Genomic_DNA"/>
</dbReference>
<dbReference type="AlphaFoldDB" id="A0A8J3YT53"/>
<keyword evidence="1" id="KW-0472">Membrane</keyword>
<evidence type="ECO:0000256" key="1">
    <source>
        <dbReference type="SAM" id="Phobius"/>
    </source>
</evidence>
<evidence type="ECO:0000313" key="2">
    <source>
        <dbReference type="EMBL" id="GIJ50002.1"/>
    </source>
</evidence>
<proteinExistence type="predicted"/>
<dbReference type="Proteomes" id="UP000619260">
    <property type="component" value="Unassembled WGS sequence"/>
</dbReference>
<sequence length="152" mass="17261">MQFDQWSLLVAVSALVAAILSIPALQAPLLLIFSWFKKDAQRDVVDSTQPAPWYYEALSSHRERERAEAKRQLLDWYTGLNVGDEDAERYAECSTRQVVKNAYEHLRDLACQPDFALPSDLEDVVRRAVRAEILSIKRRDSAHGGIAWMADG</sequence>
<keyword evidence="1" id="KW-1133">Transmembrane helix</keyword>
<feature type="transmembrane region" description="Helical" evidence="1">
    <location>
        <begin position="6"/>
        <end position="33"/>
    </location>
</feature>
<evidence type="ECO:0000313" key="3">
    <source>
        <dbReference type="Proteomes" id="UP000619260"/>
    </source>
</evidence>
<accession>A0A8J3YT53</accession>
<gene>
    <name evidence="2" type="ORF">Val02_68880</name>
</gene>
<protein>
    <submittedName>
        <fullName evidence="2">Uncharacterized protein</fullName>
    </submittedName>
</protein>
<dbReference type="RefSeq" id="WP_203903452.1">
    <property type="nucleotide sequence ID" value="NZ_BOPF01000032.1"/>
</dbReference>